<organism evidence="1 2">
    <name type="scientific">Nesidiocoris tenuis</name>
    <dbReference type="NCBI Taxonomy" id="355587"/>
    <lineage>
        <taxon>Eukaryota</taxon>
        <taxon>Metazoa</taxon>
        <taxon>Ecdysozoa</taxon>
        <taxon>Arthropoda</taxon>
        <taxon>Hexapoda</taxon>
        <taxon>Insecta</taxon>
        <taxon>Pterygota</taxon>
        <taxon>Neoptera</taxon>
        <taxon>Paraneoptera</taxon>
        <taxon>Hemiptera</taxon>
        <taxon>Heteroptera</taxon>
        <taxon>Panheteroptera</taxon>
        <taxon>Cimicomorpha</taxon>
        <taxon>Miridae</taxon>
        <taxon>Dicyphina</taxon>
        <taxon>Nesidiocoris</taxon>
    </lineage>
</organism>
<dbReference type="AlphaFoldDB" id="A0A6H5G0F0"/>
<dbReference type="Proteomes" id="UP000479000">
    <property type="component" value="Unassembled WGS sequence"/>
</dbReference>
<feature type="non-terminal residue" evidence="1">
    <location>
        <position position="173"/>
    </location>
</feature>
<evidence type="ECO:0000313" key="1">
    <source>
        <dbReference type="EMBL" id="CAA9995624.1"/>
    </source>
</evidence>
<name>A0A6H5G0F0_9HEMI</name>
<reference evidence="1 2" key="1">
    <citation type="submission" date="2020-02" db="EMBL/GenBank/DDBJ databases">
        <authorList>
            <person name="Ferguson B K."/>
        </authorList>
    </citation>
    <scope>NUCLEOTIDE SEQUENCE [LARGE SCALE GENOMIC DNA]</scope>
</reference>
<gene>
    <name evidence="1" type="ORF">NTEN_LOCUS2415</name>
</gene>
<keyword evidence="2" id="KW-1185">Reference proteome</keyword>
<accession>A0A6H5G0F0</accession>
<sequence length="173" mass="19634">MLWKYCEYFKFERAIGRAKTNVPVSSKNRILSHNERNTIIGKSIMQSLVSEYWIQLWHHSGPHLSDLMLEWCSFNSEHPLGKAAPDGVELITGSFCFGIIRYCQGPDGAVLPSWRCSKFRAQFRFHFCTTKEAKTHFNHVCGGKSDASRPSGRQGASVATSVIEEVTNDAWNY</sequence>
<protein>
    <submittedName>
        <fullName evidence="1">Uncharacterized protein</fullName>
    </submittedName>
</protein>
<dbReference type="EMBL" id="CADCXU010003803">
    <property type="protein sequence ID" value="CAA9995624.1"/>
    <property type="molecule type" value="Genomic_DNA"/>
</dbReference>
<evidence type="ECO:0000313" key="2">
    <source>
        <dbReference type="Proteomes" id="UP000479000"/>
    </source>
</evidence>
<proteinExistence type="predicted"/>